<keyword evidence="1" id="KW-0472">Membrane</keyword>
<feature type="transmembrane region" description="Helical" evidence="1">
    <location>
        <begin position="120"/>
        <end position="142"/>
    </location>
</feature>
<accession>A0ABT6YLL8</accession>
<feature type="transmembrane region" description="Helical" evidence="1">
    <location>
        <begin position="162"/>
        <end position="183"/>
    </location>
</feature>
<sequence length="265" mass="30670">MIEENCRNCKEVISGNFCPNCGQRRFKRINRGYVIEEIQDIFVDVNKGFFYSLLKILRNPGKTAREYMDGNRVDHYKPIALAFVLGGISIFVSTSVLNLDEIMKSFSEQQHINSKLMSDIFTIISSYYAILMILLLPIFAFITRIPFKKQGHNYYEHIVMNSYVVSYYTLMSILVMYPILFLFRQNPEKMMLVSQGSFLILPLILVWFFKGFYNHIPLKKIIIKILGVLALTLLAYILAIIVSTVAFVLYGMFVDKGVLEYAKPK</sequence>
<proteinExistence type="predicted"/>
<dbReference type="EMBL" id="JASHID010000005">
    <property type="protein sequence ID" value="MDI9864487.1"/>
    <property type="molecule type" value="Genomic_DNA"/>
</dbReference>
<evidence type="ECO:0000256" key="1">
    <source>
        <dbReference type="SAM" id="Phobius"/>
    </source>
</evidence>
<reference evidence="2 3" key="1">
    <citation type="submission" date="2023-05" db="EMBL/GenBank/DDBJ databases">
        <title>Novel species of genus Flectobacillus isolated from stream in China.</title>
        <authorList>
            <person name="Lu H."/>
        </authorList>
    </citation>
    <scope>NUCLEOTIDE SEQUENCE [LARGE SCALE GENOMIC DNA]</scope>
    <source>
        <strain evidence="2 3">DC10W</strain>
    </source>
</reference>
<name>A0ABT6YLL8_9BACT</name>
<dbReference type="InterPro" id="IPR022134">
    <property type="entry name" value="DUF3667"/>
</dbReference>
<feature type="transmembrane region" description="Helical" evidence="1">
    <location>
        <begin position="79"/>
        <end position="99"/>
    </location>
</feature>
<gene>
    <name evidence="2" type="ORF">QM480_09135</name>
</gene>
<dbReference type="Proteomes" id="UP001236569">
    <property type="component" value="Unassembled WGS sequence"/>
</dbReference>
<feature type="transmembrane region" description="Helical" evidence="1">
    <location>
        <begin position="190"/>
        <end position="209"/>
    </location>
</feature>
<feature type="transmembrane region" description="Helical" evidence="1">
    <location>
        <begin position="221"/>
        <end position="253"/>
    </location>
</feature>
<keyword evidence="1" id="KW-0812">Transmembrane</keyword>
<protein>
    <submittedName>
        <fullName evidence="2">DUF3667 domain-containing protein</fullName>
    </submittedName>
</protein>
<comment type="caution">
    <text evidence="2">The sequence shown here is derived from an EMBL/GenBank/DDBJ whole genome shotgun (WGS) entry which is preliminary data.</text>
</comment>
<organism evidence="2 3">
    <name type="scientific">Flectobacillus longus</name>
    <dbReference type="NCBI Taxonomy" id="2984207"/>
    <lineage>
        <taxon>Bacteria</taxon>
        <taxon>Pseudomonadati</taxon>
        <taxon>Bacteroidota</taxon>
        <taxon>Cytophagia</taxon>
        <taxon>Cytophagales</taxon>
        <taxon>Flectobacillaceae</taxon>
        <taxon>Flectobacillus</taxon>
    </lineage>
</organism>
<evidence type="ECO:0000313" key="2">
    <source>
        <dbReference type="EMBL" id="MDI9864487.1"/>
    </source>
</evidence>
<keyword evidence="3" id="KW-1185">Reference proteome</keyword>
<dbReference type="Pfam" id="PF12412">
    <property type="entry name" value="DUF3667"/>
    <property type="match status" value="1"/>
</dbReference>
<dbReference type="RefSeq" id="WP_283369680.1">
    <property type="nucleotide sequence ID" value="NZ_JASHID010000005.1"/>
</dbReference>
<evidence type="ECO:0000313" key="3">
    <source>
        <dbReference type="Proteomes" id="UP001236569"/>
    </source>
</evidence>
<keyword evidence="1" id="KW-1133">Transmembrane helix</keyword>